<dbReference type="InterPro" id="IPR012334">
    <property type="entry name" value="Pectin_lyas_fold"/>
</dbReference>
<dbReference type="InterPro" id="IPR006626">
    <property type="entry name" value="PbH1"/>
</dbReference>
<dbReference type="InterPro" id="IPR039448">
    <property type="entry name" value="Beta_helix"/>
</dbReference>
<reference evidence="2 3" key="1">
    <citation type="submission" date="2016-10" db="EMBL/GenBank/DDBJ databases">
        <authorList>
            <person name="de Groot N.N."/>
        </authorList>
    </citation>
    <scope>NUCLEOTIDE SEQUENCE [LARGE SCALE GENOMIC DNA]</scope>
    <source>
        <strain evidence="2 3">DSM 14858</strain>
    </source>
</reference>
<feature type="domain" description="Right handed beta helix" evidence="1">
    <location>
        <begin position="176"/>
        <end position="318"/>
    </location>
</feature>
<dbReference type="InterPro" id="IPR011050">
    <property type="entry name" value="Pectin_lyase_fold/virulence"/>
</dbReference>
<accession>A0A1H7G9C3</accession>
<gene>
    <name evidence="2" type="ORF">SAMN04488526_0349</name>
</gene>
<name>A0A1H7G9C3_9RHOB</name>
<evidence type="ECO:0000259" key="1">
    <source>
        <dbReference type="Pfam" id="PF13229"/>
    </source>
</evidence>
<dbReference type="SMART" id="SM00710">
    <property type="entry name" value="PbH1"/>
    <property type="match status" value="6"/>
</dbReference>
<dbReference type="Gene3D" id="2.160.20.10">
    <property type="entry name" value="Single-stranded right-handed beta-helix, Pectin lyase-like"/>
    <property type="match status" value="1"/>
</dbReference>
<dbReference type="RefSeq" id="WP_175495735.1">
    <property type="nucleotide sequence ID" value="NZ_FNZQ01000001.1"/>
</dbReference>
<dbReference type="EMBL" id="FNZQ01000001">
    <property type="protein sequence ID" value="SEK34739.1"/>
    <property type="molecule type" value="Genomic_DNA"/>
</dbReference>
<dbReference type="AlphaFoldDB" id="A0A1H7G9C3"/>
<evidence type="ECO:0000313" key="3">
    <source>
        <dbReference type="Proteomes" id="UP000199283"/>
    </source>
</evidence>
<evidence type="ECO:0000313" key="2">
    <source>
        <dbReference type="EMBL" id="SEK34739.1"/>
    </source>
</evidence>
<dbReference type="Proteomes" id="UP000199283">
    <property type="component" value="Unassembled WGS sequence"/>
</dbReference>
<keyword evidence="3" id="KW-1185">Reference proteome</keyword>
<organism evidence="2 3">
    <name type="scientific">Jannaschia helgolandensis</name>
    <dbReference type="NCBI Taxonomy" id="188906"/>
    <lineage>
        <taxon>Bacteria</taxon>
        <taxon>Pseudomonadati</taxon>
        <taxon>Pseudomonadota</taxon>
        <taxon>Alphaproteobacteria</taxon>
        <taxon>Rhodobacterales</taxon>
        <taxon>Roseobacteraceae</taxon>
        <taxon>Jannaschia</taxon>
    </lineage>
</organism>
<dbReference type="SUPFAM" id="SSF51126">
    <property type="entry name" value="Pectin lyase-like"/>
    <property type="match status" value="1"/>
</dbReference>
<proteinExistence type="predicted"/>
<protein>
    <submittedName>
        <fullName evidence="2">Right handed beta helix region</fullName>
    </submittedName>
</protein>
<dbReference type="STRING" id="188906.SAMN04488526_0349"/>
<dbReference type="Pfam" id="PF13229">
    <property type="entry name" value="Beta_helix"/>
    <property type="match status" value="1"/>
</dbReference>
<sequence length="639" mass="69737">MILHAFFRAGLAQAGVLALIAATMFASVAIAERDLLVTPATLNDVLATAGPGDVLTLAPGQYPPLTLRQGGAMLNPLKMRAADPDNRPVFPELLIVGAQYISLTDLTFDLIPRADTREKSFRIQDARGIILRDLLFDGAERPDAEGIARPWGIGLNITDSIDISLTGSELRGFARGLVAARTEQLSVSDNLIHGMREDGMNFVQVRDVLIEDNEIRDFARAIGSSDHSDMIQFWTRGTKTPSDGIIIRNNLLTSGEGRFTQSIFMRNEEVDSNRAGESMYYRDVVIEGNVIINAQLHGITVGATSGLTINRNTVVRNAVSQGPELNPGRWTPRINIDDRSRDVLVLGNVSHAEPQVGWQPDWVVAGNAVVQDRVPGQSNHYDRVFRSVDPTRPARIEDFAARPDGLLGGRDIGAPRLIALSEMAALPGPDTLRDTTPPTDTLSGIIRLYPDLNVIRADGGRGAPPLEYALGGPAIMVGDTLTPTVLSREMTSALFEASRFTIKMRLKPDGDYRGAGEVLRLHESFRVNVTGRGIVEVEVLTDIGGVARLKSRPTRLYRDGELDLTISYDGPVGSLRIMSGDELIGERPLSGRLRPMQDWGLSFGNPFGKKLSFDGRIEEFEVRTDPPDPSALLDTGYHR</sequence>